<gene>
    <name evidence="10" type="ORF">RDWZM_005854</name>
</gene>
<reference evidence="10" key="1">
    <citation type="submission" date="2022-12" db="EMBL/GenBank/DDBJ databases">
        <title>Genome assemblies of Blomia tropicalis.</title>
        <authorList>
            <person name="Cui Y."/>
        </authorList>
    </citation>
    <scope>NUCLEOTIDE SEQUENCE</scope>
    <source>
        <tissue evidence="10">Adult mites</tissue>
    </source>
</reference>
<dbReference type="GO" id="GO:0005737">
    <property type="term" value="C:cytoplasm"/>
    <property type="evidence" value="ECO:0007669"/>
    <property type="project" value="TreeGrafter"/>
</dbReference>
<keyword evidence="11" id="KW-1185">Reference proteome</keyword>
<dbReference type="Pfam" id="PF00130">
    <property type="entry name" value="C1_1"/>
    <property type="match status" value="1"/>
</dbReference>
<dbReference type="InterPro" id="IPR029021">
    <property type="entry name" value="Prot-tyrosine_phosphatase-like"/>
</dbReference>
<evidence type="ECO:0000313" key="10">
    <source>
        <dbReference type="EMBL" id="KAJ6220042.1"/>
    </source>
</evidence>
<keyword evidence="2" id="KW-0597">Phosphoprotein</keyword>
<dbReference type="GO" id="GO:0005085">
    <property type="term" value="F:guanyl-nucleotide exchange factor activity"/>
    <property type="evidence" value="ECO:0007669"/>
    <property type="project" value="TreeGrafter"/>
</dbReference>
<dbReference type="CDD" id="cd00029">
    <property type="entry name" value="C1"/>
    <property type="match status" value="1"/>
</dbReference>
<dbReference type="PROSITE" id="PS50081">
    <property type="entry name" value="ZF_DAG_PE_2"/>
    <property type="match status" value="1"/>
</dbReference>
<feature type="domain" description="UDENN" evidence="8">
    <location>
        <begin position="7"/>
        <end position="453"/>
    </location>
</feature>
<dbReference type="SUPFAM" id="SSF52799">
    <property type="entry name" value="(Phosphotyrosine protein) phosphatases II"/>
    <property type="match status" value="1"/>
</dbReference>
<dbReference type="GO" id="GO:0046872">
    <property type="term" value="F:metal ion binding"/>
    <property type="evidence" value="ECO:0007669"/>
    <property type="project" value="UniProtKB-KW"/>
</dbReference>
<keyword evidence="3" id="KW-0479">Metal-binding</keyword>
<dbReference type="GO" id="GO:0016020">
    <property type="term" value="C:membrane"/>
    <property type="evidence" value="ECO:0007669"/>
    <property type="project" value="TreeGrafter"/>
</dbReference>
<evidence type="ECO:0000259" key="8">
    <source>
        <dbReference type="PROSITE" id="PS50211"/>
    </source>
</evidence>
<dbReference type="SMART" id="SM00568">
    <property type="entry name" value="GRAM"/>
    <property type="match status" value="1"/>
</dbReference>
<evidence type="ECO:0000259" key="6">
    <source>
        <dbReference type="PROSITE" id="PS50003"/>
    </source>
</evidence>
<dbReference type="InterPro" id="IPR001194">
    <property type="entry name" value="cDENN_dom"/>
</dbReference>
<dbReference type="InterPro" id="IPR004182">
    <property type="entry name" value="GRAM"/>
</dbReference>
<dbReference type="PROSITE" id="PS50211">
    <property type="entry name" value="DENN"/>
    <property type="match status" value="1"/>
</dbReference>
<proteinExistence type="inferred from homology"/>
<evidence type="ECO:0000256" key="5">
    <source>
        <dbReference type="SAM" id="MobiDB-lite"/>
    </source>
</evidence>
<dbReference type="Pfam" id="PF12335">
    <property type="entry name" value="SBF2"/>
    <property type="match status" value="1"/>
</dbReference>
<dbReference type="Proteomes" id="UP001142055">
    <property type="component" value="Chromosome 2"/>
</dbReference>
<dbReference type="InterPro" id="IPR037516">
    <property type="entry name" value="Tripartite_DENN"/>
</dbReference>
<dbReference type="PROSITE" id="PS50003">
    <property type="entry name" value="PH_DOMAIN"/>
    <property type="match status" value="1"/>
</dbReference>
<dbReference type="Pfam" id="PF02893">
    <property type="entry name" value="GRAM"/>
    <property type="match status" value="1"/>
</dbReference>
<dbReference type="Gene3D" id="3.30.450.200">
    <property type="match status" value="1"/>
</dbReference>
<accession>A0A9Q0M6S8</accession>
<dbReference type="SMART" id="SM00233">
    <property type="entry name" value="PH"/>
    <property type="match status" value="1"/>
</dbReference>
<dbReference type="Gene3D" id="3.40.50.11500">
    <property type="match status" value="1"/>
</dbReference>
<dbReference type="InterPro" id="IPR005113">
    <property type="entry name" value="uDENN_dom"/>
</dbReference>
<evidence type="ECO:0000259" key="9">
    <source>
        <dbReference type="PROSITE" id="PS51339"/>
    </source>
</evidence>
<comment type="similarity">
    <text evidence="1">Belongs to the protein-tyrosine phosphatase family. Non-receptor class myotubularin subfamily.</text>
</comment>
<dbReference type="SMART" id="SM00799">
    <property type="entry name" value="DENN"/>
    <property type="match status" value="1"/>
</dbReference>
<evidence type="ECO:0000313" key="11">
    <source>
        <dbReference type="Proteomes" id="UP001142055"/>
    </source>
</evidence>
<dbReference type="InterPro" id="IPR043153">
    <property type="entry name" value="DENN_C"/>
</dbReference>
<evidence type="ECO:0000256" key="4">
    <source>
        <dbReference type="ARBA" id="ARBA00022833"/>
    </source>
</evidence>
<dbReference type="InterPro" id="IPR046349">
    <property type="entry name" value="C1-like_sf"/>
</dbReference>
<sequence length="2466" mass="279151">MSDRLAEYFVVIGFDHQQQRGGVNSGKVIQGFPEKEWNESPFVDQISTFCMPQNWRLSNQQQQPSFFMFVLTDEVAVQHYVGCLVFYESISVHPLKSDDDDIDDESINSIELSYPNLIRNSIMKGTYQPSSKTNTMHQMMYAPKCILLISRQNYPEIIKNCLTVIYTAHIDNIDVKLEILITNLVAGIEVPKPGGSFITFSLGANDKQVLQPPLSSTIPITSSYVFELFNQLGIYAVVNIVIALMTENKVLILSRSYTQIYQACHALISLMYPFVYSHIYIPILPACLLDFVASPTPYLMGLHASLKSQTFELIDVLVVDLDEGSVKIPDGLLIPKLDETLHSQLINHLCLVLRPQLSQADNAFSPSQTPQSPPFILDKEIRAIFLRIFTQLLQGYRSCLTVSRIYPNPIINFNKASFLSQRNSVNNDFVIRLLDCIYFSSFVQERGTPFRPCDLFDDLYSTLHNFIKEEYKNPDLTLKHIRELANQIYCNEHPNESLPTTRIPMPSDGAFKRIHLPVFPILDSNYIQELIETELIKREIPRMDKDSPVKNMPSVPRIVPMGLPTTLFNEMIGIQNVTLNSARKLEVMRKCINSIFENKIHDARKSLNAVILSLRIKQARLALCEELNNHVVGNKAILEHEQFDLVVRLMNCALQDNSEIDINEIAAAVLPLAMKFCRRLSTNVIQFAYTCIQDHSVWSNMQFWEQTFYLDVERDIKNLYHTPKAKMNNEQLDDIEISKKFSDFVLQDSALEIAAQQMRLYDKVDSAKVEEFVVQENATIYAQAIHYINIIVSLKVPFDISNKESFSGTTKTLNDDLDTNSISNYTNHSNALDESGGGNDNESGFEEDGHLYSPNCSSSDISNGVIKFISRFVDKVCNDSGVREDYIKQLHNFIPSVVSIQIESLEPVWRESRHLPPLPKPKILLPHTLPGEEFVITELRSYLINDGRDESRTGVVTGTQFLPAEGAIFLTNYRVIFKGRPIDSYASESVIVRSFPISSIVKEKRINIHSIPSLDQYLSEGIQLKSNTFQVLKIAFDEEVTFDRIEEFKKTLSRERTPPSIFHHFAFTSQLGVLHTKQLFQRKHKEKKTIQGMAKKTLLRTAERAGFKTKNTKQKNKYYKDMNGLHPFNTMGPSSTNSCSSSSKYFNDDKNIDSDTTSNSIDNLTMSHPVSSLSTHNISENRSQSRKLHEMLYVKDYERLGFSIYSLFYMASISGSKLTKSVGPHGGMSQSASSSADHFRISSLNFDYSVCRTYPGLIVVPYNINDESIKRMARCYRLNRFPAIVWKHPRTRALVLRSSAFHNKGMIGLFKTPAVNSNTASSSSQIFTSSNSSFESSQYEHDRFLKTIANLTSSGARSSHLNRLSDIENTSLNSFSMNSPESYRRFLPPISSNAISKPNTFQRTINTLRTSGGKSTIGQTMGRQLQKLSNNAVERLAKDQRKNSITSSGTQSKKNSFILTEASNESNNAPSLNSSISSNSLNGNSSLYIIGEKNHLRMVKPHETNCNYEFFPIEIHEVRHVKNSFKKILKICAPSELKNAEVAVGSTFLTDFVSTEWLKQVQTIMEVSSFIVDLVDLRGASVMLSLEEGTDLVPQIISIVELCLDPYYRTFEGFRALIEKEWLAFGHRFTYRSNLIAGVSSAFAPVFLQFLDVVHQIHSQFPLSFEFNQYFIKFVAYHYVSCRFRTFLQDSEFDRCEFGWIEEDIKCNLTLKKIMTEEEDDEQDDDDDDISIVKGSANTGLMGNLSNKVNTSTKDKTISYNYTGTSFWDYCVRIWVKSPIFFNFHYVPIISMEGHFNDAAVLRPMNNMPSLKIWDYYVGEELAHGPSYDLEVVHMERHRQEELELSNDYDKMDNRRIVVNAIYDSVEHVLPNCFMQMLDQIKLLEAELNFTSQKWSKLWNKIEIPTLDIESMFMDKQKRLRQLRSPSSKFGHLPTDVMSSYSMGLANVNALYKIKSFVSHNFEIFSPSALTKCDSCLLLIGIRTGFKCTACDMCCHEHCKPNVDKLCDRSRKKTAPQRPNPPQTNYNVSAIEENTRENAQGTETTDDSESELESPSESTNNVVHSTRSQKRENFTLKGYLYKQGVLLKAWKQRWFLLDTTQHQLRYYDSDFDMNCKGIIDLSDVVSVNPTADPQVFELQLTKRTYNFMSPDKNTTQEWIERISTLAIIGTNANEYGNHVSYGNIVSGNGYGVNLNDDLAAAINSQLSNHNGAGLQTGNDFNGYGAPAIQDIGAYGGLAVQDIAAYNPPLVQDMGQYGGSPLVQVVGTHAVQDVGAPVAYENCVHCAHSDGGHSPSIVHGNIGYHAFGDLNVNHGYGGYTSNCDNQGHGNVGYTAPRDYQVHDGSGDSINVAIISERKIKAIPSYSSGGYVSPTAINVDAGVAPILLNIKSRSSPIIPRHKHINDIGSYKKTYSRDKPHRMTHIVKKPVIHQLKEIVQPYRHHLQRVKPVRQRVQTYVHSSNGQELY</sequence>
<dbReference type="PROSITE" id="PS00479">
    <property type="entry name" value="ZF_DAG_PE_1"/>
    <property type="match status" value="1"/>
</dbReference>
<dbReference type="InterPro" id="IPR001849">
    <property type="entry name" value="PH_domain"/>
</dbReference>
<dbReference type="PANTHER" id="PTHR10807:SF109">
    <property type="entry name" value="SET DOMAIN BINDING FACTOR, ISOFORM A"/>
    <property type="match status" value="1"/>
</dbReference>
<dbReference type="SMART" id="SM00801">
    <property type="entry name" value="dDENN"/>
    <property type="match status" value="1"/>
</dbReference>
<feature type="region of interest" description="Disordered" evidence="5">
    <location>
        <begin position="2010"/>
        <end position="2067"/>
    </location>
</feature>
<dbReference type="PANTHER" id="PTHR10807">
    <property type="entry name" value="MYOTUBULARIN-RELATED"/>
    <property type="match status" value="1"/>
</dbReference>
<dbReference type="SMART" id="SM00109">
    <property type="entry name" value="C1"/>
    <property type="match status" value="1"/>
</dbReference>
<organism evidence="10 11">
    <name type="scientific">Blomia tropicalis</name>
    <name type="common">Mite</name>
    <dbReference type="NCBI Taxonomy" id="40697"/>
    <lineage>
        <taxon>Eukaryota</taxon>
        <taxon>Metazoa</taxon>
        <taxon>Ecdysozoa</taxon>
        <taxon>Arthropoda</taxon>
        <taxon>Chelicerata</taxon>
        <taxon>Arachnida</taxon>
        <taxon>Acari</taxon>
        <taxon>Acariformes</taxon>
        <taxon>Sarcoptiformes</taxon>
        <taxon>Astigmata</taxon>
        <taxon>Glycyphagoidea</taxon>
        <taxon>Echimyopodidae</taxon>
        <taxon>Blomia</taxon>
    </lineage>
</organism>
<feature type="region of interest" description="Disordered" evidence="5">
    <location>
        <begin position="825"/>
        <end position="850"/>
    </location>
</feature>
<dbReference type="FunFam" id="2.30.29.30:FF:000286">
    <property type="entry name" value="PH-protein kinase domain containing protein"/>
    <property type="match status" value="1"/>
</dbReference>
<dbReference type="Pfam" id="PF06602">
    <property type="entry name" value="Myotub-related"/>
    <property type="match status" value="1"/>
</dbReference>
<feature type="domain" description="PH" evidence="6">
    <location>
        <begin position="2073"/>
        <end position="2167"/>
    </location>
</feature>
<evidence type="ECO:0000256" key="3">
    <source>
        <dbReference type="ARBA" id="ARBA00022723"/>
    </source>
</evidence>
<dbReference type="EMBL" id="JAPWDV010000002">
    <property type="protein sequence ID" value="KAJ6220042.1"/>
    <property type="molecule type" value="Genomic_DNA"/>
</dbReference>
<evidence type="ECO:0000256" key="1">
    <source>
        <dbReference type="ARBA" id="ARBA00007471"/>
    </source>
</evidence>
<dbReference type="Pfam" id="PF03456">
    <property type="entry name" value="uDENN"/>
    <property type="match status" value="1"/>
</dbReference>
<dbReference type="Pfam" id="PF03455">
    <property type="entry name" value="dDENN"/>
    <property type="match status" value="1"/>
</dbReference>
<dbReference type="PROSITE" id="PS51339">
    <property type="entry name" value="PPASE_MYOTUBULARIN"/>
    <property type="match status" value="1"/>
</dbReference>
<dbReference type="InterPro" id="IPR002219">
    <property type="entry name" value="PKC_DAG/PE"/>
</dbReference>
<dbReference type="SUPFAM" id="SSF50729">
    <property type="entry name" value="PH domain-like"/>
    <property type="match status" value="2"/>
</dbReference>
<comment type="caution">
    <text evidence="10">The sequence shown here is derived from an EMBL/GenBank/DDBJ whole genome shotgun (WGS) entry which is preliminary data.</text>
</comment>
<feature type="domain" description="Myotubularin phosphatase" evidence="9">
    <location>
        <begin position="1187"/>
        <end position="1818"/>
    </location>
</feature>
<name>A0A9Q0M6S8_BLOTA</name>
<dbReference type="InterPro" id="IPR030564">
    <property type="entry name" value="Myotubularin"/>
</dbReference>
<evidence type="ECO:0000256" key="2">
    <source>
        <dbReference type="ARBA" id="ARBA00022553"/>
    </source>
</evidence>
<feature type="domain" description="Phorbol-ester/DAG-type" evidence="7">
    <location>
        <begin position="1959"/>
        <end position="2007"/>
    </location>
</feature>
<dbReference type="InterPro" id="IPR005112">
    <property type="entry name" value="dDENN_dom"/>
</dbReference>
<dbReference type="Pfam" id="PF02141">
    <property type="entry name" value="DENN"/>
    <property type="match status" value="1"/>
</dbReference>
<dbReference type="Gene3D" id="2.30.29.30">
    <property type="entry name" value="Pleckstrin-homology domain (PH domain)/Phosphotyrosine-binding domain (PTB)"/>
    <property type="match status" value="1"/>
</dbReference>
<dbReference type="Gene3D" id="3.30.60.20">
    <property type="match status" value="1"/>
</dbReference>
<dbReference type="InterPro" id="IPR010569">
    <property type="entry name" value="Myotubularin-like_Pase_dom"/>
</dbReference>
<dbReference type="SMART" id="SM00800">
    <property type="entry name" value="uDENN"/>
    <property type="match status" value="1"/>
</dbReference>
<evidence type="ECO:0000259" key="7">
    <source>
        <dbReference type="PROSITE" id="PS50081"/>
    </source>
</evidence>
<dbReference type="InterPro" id="IPR011993">
    <property type="entry name" value="PH-like_dom_sf"/>
</dbReference>
<dbReference type="Pfam" id="PF00169">
    <property type="entry name" value="PH"/>
    <property type="match status" value="1"/>
</dbReference>
<dbReference type="SUPFAM" id="SSF57889">
    <property type="entry name" value="Cysteine-rich domain"/>
    <property type="match status" value="1"/>
</dbReference>
<protein>
    <submittedName>
        <fullName evidence="10">Uncharacterized protein</fullName>
    </submittedName>
</protein>
<feature type="compositionally biased region" description="Acidic residues" evidence="5">
    <location>
        <begin position="2044"/>
        <end position="2054"/>
    </location>
</feature>
<dbReference type="InterPro" id="IPR022096">
    <property type="entry name" value="SBF1/SBF2"/>
</dbReference>
<keyword evidence="4" id="KW-0862">Zinc</keyword>
<dbReference type="OMA" id="NCINCIF"/>